<dbReference type="AlphaFoldDB" id="A0A7T7V218"/>
<accession>A0A7T7V218</accession>
<dbReference type="RefSeq" id="WP_131828166.1">
    <property type="nucleotide sequence ID" value="NZ_CP014337.1"/>
</dbReference>
<proteinExistence type="predicted"/>
<organism evidence="2 3">
    <name type="scientific">Elizabethkingia bruuniana</name>
    <dbReference type="NCBI Taxonomy" id="1756149"/>
    <lineage>
        <taxon>Bacteria</taxon>
        <taxon>Pseudomonadati</taxon>
        <taxon>Bacteroidota</taxon>
        <taxon>Flavobacteriia</taxon>
        <taxon>Flavobacteriales</taxon>
        <taxon>Weeksellaceae</taxon>
        <taxon>Elizabethkingia</taxon>
    </lineage>
</organism>
<dbReference type="EMBL" id="CP067018">
    <property type="protein sequence ID" value="QQN60261.1"/>
    <property type="molecule type" value="Genomic_DNA"/>
</dbReference>
<evidence type="ECO:0000313" key="2">
    <source>
        <dbReference type="EMBL" id="QQN60261.1"/>
    </source>
</evidence>
<sequence>MYKLILSYDIQNEKGESVLKDYIPNTASYPLSENDAEEFSCSIAKDRLSIFLTHFLATGFLVKNPKPQIRGIIPEVKDCNYKISLPLEPLAIQFYHSNTKVHERISHDSQQVYPYESVVKSSLCDQSQDKN</sequence>
<name>A0A7T7V218_9FLAO</name>
<evidence type="ECO:0000313" key="3">
    <source>
        <dbReference type="Proteomes" id="UP000595426"/>
    </source>
</evidence>
<protein>
    <submittedName>
        <fullName evidence="2">Uncharacterized protein</fullName>
    </submittedName>
</protein>
<dbReference type="OrthoDB" id="7192139at2"/>
<dbReference type="EMBL" id="CP067018">
    <property type="protein sequence ID" value="QQN59814.1"/>
    <property type="molecule type" value="Genomic_DNA"/>
</dbReference>
<dbReference type="GeneID" id="93135358"/>
<keyword evidence="3" id="KW-1185">Reference proteome</keyword>
<gene>
    <name evidence="1" type="ORF">I6H88_04305</name>
    <name evidence="2" type="ORF">I6H88_06685</name>
</gene>
<reference evidence="2 3" key="1">
    <citation type="submission" date="2020-12" db="EMBL/GenBank/DDBJ databases">
        <title>FDA dAtabase for Regulatory Grade micrObial Sequences (FDA-ARGOS): Supporting development and validation of Infectious Disease Dx tests.</title>
        <authorList>
            <person name="Kerrigan L."/>
            <person name="Long C."/>
            <person name="Tallon L."/>
            <person name="Sadzewicz L."/>
            <person name="Zhao X."/>
            <person name="Boylan J."/>
            <person name="Ott S."/>
            <person name="Bowen H."/>
            <person name="Vavikolanu K."/>
            <person name="Mehta A."/>
            <person name="Aluvathingal J."/>
            <person name="Nadendla S."/>
            <person name="Yan Y."/>
            <person name="Sichtig H."/>
        </authorList>
    </citation>
    <scope>NUCLEOTIDE SEQUENCE [LARGE SCALE GENOMIC DNA]</scope>
    <source>
        <strain evidence="2 3">FDAARGOS_1031</strain>
    </source>
</reference>
<dbReference type="Proteomes" id="UP000595426">
    <property type="component" value="Chromosome"/>
</dbReference>
<evidence type="ECO:0000313" key="1">
    <source>
        <dbReference type="EMBL" id="QQN59814.1"/>
    </source>
</evidence>